<dbReference type="EMBL" id="CAJVCH010143287">
    <property type="protein sequence ID" value="CAG7727072.1"/>
    <property type="molecule type" value="Genomic_DNA"/>
</dbReference>
<dbReference type="Proteomes" id="UP000708208">
    <property type="component" value="Unassembled WGS sequence"/>
</dbReference>
<name>A0A8J2JYQ6_9HEXA</name>
<evidence type="ECO:0000259" key="6">
    <source>
        <dbReference type="PROSITE" id="PS50850"/>
    </source>
</evidence>
<feature type="transmembrane region" description="Helical" evidence="5">
    <location>
        <begin position="198"/>
        <end position="222"/>
    </location>
</feature>
<dbReference type="PROSITE" id="PS50850">
    <property type="entry name" value="MFS"/>
    <property type="match status" value="1"/>
</dbReference>
<feature type="transmembrane region" description="Helical" evidence="5">
    <location>
        <begin position="87"/>
        <end position="110"/>
    </location>
</feature>
<keyword evidence="3 5" id="KW-1133">Transmembrane helix</keyword>
<evidence type="ECO:0000256" key="2">
    <source>
        <dbReference type="ARBA" id="ARBA00022692"/>
    </source>
</evidence>
<comment type="caution">
    <text evidence="7">The sequence shown here is derived from an EMBL/GenBank/DDBJ whole genome shotgun (WGS) entry which is preliminary data.</text>
</comment>
<dbReference type="InterPro" id="IPR005829">
    <property type="entry name" value="Sugar_transporter_CS"/>
</dbReference>
<gene>
    <name evidence="7" type="ORF">AFUS01_LOCUS15935</name>
</gene>
<evidence type="ECO:0000313" key="8">
    <source>
        <dbReference type="Proteomes" id="UP000708208"/>
    </source>
</evidence>
<evidence type="ECO:0000256" key="3">
    <source>
        <dbReference type="ARBA" id="ARBA00022989"/>
    </source>
</evidence>
<keyword evidence="8" id="KW-1185">Reference proteome</keyword>
<evidence type="ECO:0000256" key="4">
    <source>
        <dbReference type="ARBA" id="ARBA00023136"/>
    </source>
</evidence>
<comment type="subcellular location">
    <subcellularLocation>
        <location evidence="1">Membrane</location>
        <topology evidence="1">Multi-pass membrane protein</topology>
    </subcellularLocation>
</comment>
<dbReference type="OrthoDB" id="5296287at2759"/>
<dbReference type="GO" id="GO:0022857">
    <property type="term" value="F:transmembrane transporter activity"/>
    <property type="evidence" value="ECO:0007669"/>
    <property type="project" value="InterPro"/>
</dbReference>
<dbReference type="InterPro" id="IPR020846">
    <property type="entry name" value="MFS_dom"/>
</dbReference>
<protein>
    <recommendedName>
        <fullName evidence="6">Major facilitator superfamily (MFS) profile domain-containing protein</fullName>
    </recommendedName>
</protein>
<reference evidence="7" key="1">
    <citation type="submission" date="2021-06" db="EMBL/GenBank/DDBJ databases">
        <authorList>
            <person name="Hodson N. C."/>
            <person name="Mongue J. A."/>
            <person name="Jaron S. K."/>
        </authorList>
    </citation>
    <scope>NUCLEOTIDE SEQUENCE</scope>
</reference>
<dbReference type="PANTHER" id="PTHR24064">
    <property type="entry name" value="SOLUTE CARRIER FAMILY 22 MEMBER"/>
    <property type="match status" value="1"/>
</dbReference>
<accession>A0A8J2JYQ6</accession>
<feature type="non-terminal residue" evidence="7">
    <location>
        <position position="1"/>
    </location>
</feature>
<feature type="domain" description="Major facilitator superfamily (MFS) profile" evidence="6">
    <location>
        <begin position="111"/>
        <end position="234"/>
    </location>
</feature>
<dbReference type="InterPro" id="IPR005828">
    <property type="entry name" value="MFS_sugar_transport-like"/>
</dbReference>
<proteinExistence type="predicted"/>
<evidence type="ECO:0000256" key="1">
    <source>
        <dbReference type="ARBA" id="ARBA00004141"/>
    </source>
</evidence>
<dbReference type="Pfam" id="PF00083">
    <property type="entry name" value="Sugar_tr"/>
    <property type="match status" value="1"/>
</dbReference>
<evidence type="ECO:0000256" key="5">
    <source>
        <dbReference type="SAM" id="Phobius"/>
    </source>
</evidence>
<sequence>MKTDVEQMQCVNTIENYSMSNNWILHFQFFSKFTQTRSSQPLAYLPVESKKSYRTFEDMGAENTEVEENISIEDVLEKLGGFSRFQLYVTFIVLMSEIPVAAIALTLVFTGSSNVEFNCMQNGTNIGIISVQDPTFCSRNCTLALDTTKPVVSIVQEWELVCDRAWLPDFFTSIQMMGMMTGAMTASQVADAYGRKTVFYANVAIMGIFGMISGSVNSIYLFGVSRFLAGIGLG</sequence>
<dbReference type="PROSITE" id="PS00216">
    <property type="entry name" value="SUGAR_TRANSPORT_1"/>
    <property type="match status" value="1"/>
</dbReference>
<dbReference type="GO" id="GO:0016020">
    <property type="term" value="C:membrane"/>
    <property type="evidence" value="ECO:0007669"/>
    <property type="project" value="UniProtKB-SubCell"/>
</dbReference>
<organism evidence="7 8">
    <name type="scientific">Allacma fusca</name>
    <dbReference type="NCBI Taxonomy" id="39272"/>
    <lineage>
        <taxon>Eukaryota</taxon>
        <taxon>Metazoa</taxon>
        <taxon>Ecdysozoa</taxon>
        <taxon>Arthropoda</taxon>
        <taxon>Hexapoda</taxon>
        <taxon>Collembola</taxon>
        <taxon>Symphypleona</taxon>
        <taxon>Sminthuridae</taxon>
        <taxon>Allacma</taxon>
    </lineage>
</organism>
<keyword evidence="2 5" id="KW-0812">Transmembrane</keyword>
<dbReference type="AlphaFoldDB" id="A0A8J2JYQ6"/>
<keyword evidence="4 5" id="KW-0472">Membrane</keyword>
<evidence type="ECO:0000313" key="7">
    <source>
        <dbReference type="EMBL" id="CAG7727072.1"/>
    </source>
</evidence>